<feature type="non-terminal residue" evidence="2">
    <location>
        <position position="1"/>
    </location>
</feature>
<feature type="compositionally biased region" description="Low complexity" evidence="1">
    <location>
        <begin position="166"/>
        <end position="180"/>
    </location>
</feature>
<dbReference type="SUPFAM" id="SSF56300">
    <property type="entry name" value="Metallo-dependent phosphatases"/>
    <property type="match status" value="1"/>
</dbReference>
<evidence type="ECO:0000313" key="3">
    <source>
        <dbReference type="Proteomes" id="UP001432027"/>
    </source>
</evidence>
<evidence type="ECO:0000256" key="1">
    <source>
        <dbReference type="SAM" id="MobiDB-lite"/>
    </source>
</evidence>
<evidence type="ECO:0000313" key="2">
    <source>
        <dbReference type="EMBL" id="GMS80897.1"/>
    </source>
</evidence>
<feature type="region of interest" description="Disordered" evidence="1">
    <location>
        <begin position="164"/>
        <end position="189"/>
    </location>
</feature>
<sequence>NSLCSSPHSLLLRSSRVVAARLFRNDPADLNKYLDNFIEKLMTAKTERQQGDKSPLVAVTIIPEAVVIVTRAAAASFKEQKTLIKIDKSALPINIVGDLHGEFRELRMMLSKCGDPICQSYLFLAITSIEECRASSASCYCSRSSADSRRRCSCCVATTRMRTRPPRTASTTSARRSSPPSERRSGLTS</sequence>
<organism evidence="2 3">
    <name type="scientific">Pristionchus entomophagus</name>
    <dbReference type="NCBI Taxonomy" id="358040"/>
    <lineage>
        <taxon>Eukaryota</taxon>
        <taxon>Metazoa</taxon>
        <taxon>Ecdysozoa</taxon>
        <taxon>Nematoda</taxon>
        <taxon>Chromadorea</taxon>
        <taxon>Rhabditida</taxon>
        <taxon>Rhabditina</taxon>
        <taxon>Diplogasteromorpha</taxon>
        <taxon>Diplogasteroidea</taxon>
        <taxon>Neodiplogasteridae</taxon>
        <taxon>Pristionchus</taxon>
    </lineage>
</organism>
<proteinExistence type="predicted"/>
<protein>
    <recommendedName>
        <fullName evidence="4">Calcineurin-like phosphoesterase</fullName>
    </recommendedName>
</protein>
<comment type="caution">
    <text evidence="2">The sequence shown here is derived from an EMBL/GenBank/DDBJ whole genome shotgun (WGS) entry which is preliminary data.</text>
</comment>
<keyword evidence="3" id="KW-1185">Reference proteome</keyword>
<dbReference type="AlphaFoldDB" id="A0AAV5SEA9"/>
<dbReference type="Proteomes" id="UP001432027">
    <property type="component" value="Unassembled WGS sequence"/>
</dbReference>
<evidence type="ECO:0008006" key="4">
    <source>
        <dbReference type="Google" id="ProtNLM"/>
    </source>
</evidence>
<accession>A0AAV5SEA9</accession>
<gene>
    <name evidence="2" type="ORF">PENTCL1PPCAC_3072</name>
</gene>
<reference evidence="2" key="1">
    <citation type="submission" date="2023-10" db="EMBL/GenBank/DDBJ databases">
        <title>Genome assembly of Pristionchus species.</title>
        <authorList>
            <person name="Yoshida K."/>
            <person name="Sommer R.J."/>
        </authorList>
    </citation>
    <scope>NUCLEOTIDE SEQUENCE</scope>
    <source>
        <strain evidence="2">RS0144</strain>
    </source>
</reference>
<name>A0AAV5SEA9_9BILA</name>
<dbReference type="Gene3D" id="3.60.21.10">
    <property type="match status" value="1"/>
</dbReference>
<dbReference type="EMBL" id="BTSX01000001">
    <property type="protein sequence ID" value="GMS80897.1"/>
    <property type="molecule type" value="Genomic_DNA"/>
</dbReference>
<dbReference type="InterPro" id="IPR029052">
    <property type="entry name" value="Metallo-depent_PP-like"/>
</dbReference>